<dbReference type="Proteomes" id="UP000032250">
    <property type="component" value="Unassembled WGS sequence"/>
</dbReference>
<keyword evidence="1" id="KW-0614">Plasmid</keyword>
<organism evidence="1 2">
    <name type="scientific">Clostridium botulinum B2 450</name>
    <dbReference type="NCBI Taxonomy" id="1379739"/>
    <lineage>
        <taxon>Bacteria</taxon>
        <taxon>Bacillati</taxon>
        <taxon>Bacillota</taxon>
        <taxon>Clostridia</taxon>
        <taxon>Eubacteriales</taxon>
        <taxon>Clostridiaceae</taxon>
        <taxon>Clostridium</taxon>
    </lineage>
</organism>
<comment type="caution">
    <text evidence="1">The sequence shown here is derived from an EMBL/GenBank/DDBJ whole genome shotgun (WGS) entry which is preliminary data.</text>
</comment>
<reference evidence="1 2" key="1">
    <citation type="submission" date="2014-06" db="EMBL/GenBank/DDBJ databases">
        <title>Genome characterization of distinct group I Clostridium botulinum lineages.</title>
        <authorList>
            <person name="Giordani F."/>
            <person name="Anselmo A."/>
            <person name="Fillo S."/>
            <person name="Palozzi A.M."/>
            <person name="Fortunato A."/>
            <person name="Gentile B."/>
            <person name="Ciammaruconi A."/>
            <person name="Anniballi F."/>
            <person name="De Medici D."/>
            <person name="Lista F."/>
        </authorList>
    </citation>
    <scope>NUCLEOTIDE SEQUENCE [LARGE SCALE GENOMIC DNA]</scope>
    <source>
        <strain evidence="1 2">B2 450</strain>
        <plasmid evidence="1">p_B2_450</plasmid>
    </source>
</reference>
<dbReference type="EMBL" id="JXSU01000010">
    <property type="protein sequence ID" value="KIS21792.1"/>
    <property type="molecule type" value="Genomic_DNA"/>
</dbReference>
<name>A0A0D1BPB1_CLOBO</name>
<proteinExistence type="predicted"/>
<accession>A0A0D1BPB1</accession>
<evidence type="ECO:0000313" key="1">
    <source>
        <dbReference type="EMBL" id="KIS21792.1"/>
    </source>
</evidence>
<dbReference type="PATRIC" id="fig|1379739.3.peg.172"/>
<dbReference type="AlphaFoldDB" id="A0A0D1BPB1"/>
<gene>
    <name evidence="1" type="ORF">N495_19905</name>
</gene>
<protein>
    <submittedName>
        <fullName evidence="1">Uncharacterized protein</fullName>
    </submittedName>
</protein>
<geneLocation type="plasmid" evidence="1">
    <name>p_B2_450</name>
</geneLocation>
<dbReference type="OrthoDB" id="9883546at2"/>
<dbReference type="HOGENOM" id="CLU_3326388_0_0_9"/>
<sequence>MKYLNGKKGEVLKLNKITIAGEFMHFKIPHIIATKLVYNRKC</sequence>
<evidence type="ECO:0000313" key="2">
    <source>
        <dbReference type="Proteomes" id="UP000032250"/>
    </source>
</evidence>